<keyword evidence="2" id="KW-1185">Reference proteome</keyword>
<feature type="non-terminal residue" evidence="1">
    <location>
        <position position="1"/>
    </location>
</feature>
<gene>
    <name evidence="1" type="ORF">BDN72DRAFT_768551</name>
</gene>
<sequence>KRRNLAIPHPVPVPNLTKKSRGRKVPYVIPSVANRSSQPGSSSNSGGEVGQESEVGEETGERSFVCSECGRCFIRGEHLKRHVRSIHTNDKPYPCPYDGCEKAFSRRDNLSQHVRVHLP</sequence>
<organism evidence="1 2">
    <name type="scientific">Pluteus cervinus</name>
    <dbReference type="NCBI Taxonomy" id="181527"/>
    <lineage>
        <taxon>Eukaryota</taxon>
        <taxon>Fungi</taxon>
        <taxon>Dikarya</taxon>
        <taxon>Basidiomycota</taxon>
        <taxon>Agaricomycotina</taxon>
        <taxon>Agaricomycetes</taxon>
        <taxon>Agaricomycetidae</taxon>
        <taxon>Agaricales</taxon>
        <taxon>Pluteineae</taxon>
        <taxon>Pluteaceae</taxon>
        <taxon>Pluteus</taxon>
    </lineage>
</organism>
<accession>A0ACD3ATC8</accession>
<protein>
    <submittedName>
        <fullName evidence="1">Uncharacterized protein</fullName>
    </submittedName>
</protein>
<proteinExistence type="predicted"/>
<evidence type="ECO:0000313" key="1">
    <source>
        <dbReference type="EMBL" id="TFK68976.1"/>
    </source>
</evidence>
<dbReference type="Proteomes" id="UP000308600">
    <property type="component" value="Unassembled WGS sequence"/>
</dbReference>
<evidence type="ECO:0000313" key="2">
    <source>
        <dbReference type="Proteomes" id="UP000308600"/>
    </source>
</evidence>
<reference evidence="1 2" key="1">
    <citation type="journal article" date="2019" name="Nat. Ecol. Evol.">
        <title>Megaphylogeny resolves global patterns of mushroom evolution.</title>
        <authorList>
            <person name="Varga T."/>
            <person name="Krizsan K."/>
            <person name="Foldi C."/>
            <person name="Dima B."/>
            <person name="Sanchez-Garcia M."/>
            <person name="Sanchez-Ramirez S."/>
            <person name="Szollosi G.J."/>
            <person name="Szarkandi J.G."/>
            <person name="Papp V."/>
            <person name="Albert L."/>
            <person name="Andreopoulos W."/>
            <person name="Angelini C."/>
            <person name="Antonin V."/>
            <person name="Barry K.W."/>
            <person name="Bougher N.L."/>
            <person name="Buchanan P."/>
            <person name="Buyck B."/>
            <person name="Bense V."/>
            <person name="Catcheside P."/>
            <person name="Chovatia M."/>
            <person name="Cooper J."/>
            <person name="Damon W."/>
            <person name="Desjardin D."/>
            <person name="Finy P."/>
            <person name="Geml J."/>
            <person name="Haridas S."/>
            <person name="Hughes K."/>
            <person name="Justo A."/>
            <person name="Karasinski D."/>
            <person name="Kautmanova I."/>
            <person name="Kiss B."/>
            <person name="Kocsube S."/>
            <person name="Kotiranta H."/>
            <person name="LaButti K.M."/>
            <person name="Lechner B.E."/>
            <person name="Liimatainen K."/>
            <person name="Lipzen A."/>
            <person name="Lukacs Z."/>
            <person name="Mihaltcheva S."/>
            <person name="Morgado L.N."/>
            <person name="Niskanen T."/>
            <person name="Noordeloos M.E."/>
            <person name="Ohm R.A."/>
            <person name="Ortiz-Santana B."/>
            <person name="Ovrebo C."/>
            <person name="Racz N."/>
            <person name="Riley R."/>
            <person name="Savchenko A."/>
            <person name="Shiryaev A."/>
            <person name="Soop K."/>
            <person name="Spirin V."/>
            <person name="Szebenyi C."/>
            <person name="Tomsovsky M."/>
            <person name="Tulloss R.E."/>
            <person name="Uehling J."/>
            <person name="Grigoriev I.V."/>
            <person name="Vagvolgyi C."/>
            <person name="Papp T."/>
            <person name="Martin F.M."/>
            <person name="Miettinen O."/>
            <person name="Hibbett D.S."/>
            <person name="Nagy L.G."/>
        </authorList>
    </citation>
    <scope>NUCLEOTIDE SEQUENCE [LARGE SCALE GENOMIC DNA]</scope>
    <source>
        <strain evidence="1 2">NL-1719</strain>
    </source>
</reference>
<name>A0ACD3ATC8_9AGAR</name>
<dbReference type="EMBL" id="ML208340">
    <property type="protein sequence ID" value="TFK68976.1"/>
    <property type="molecule type" value="Genomic_DNA"/>
</dbReference>